<reference evidence="1 3" key="1">
    <citation type="submission" date="2014-07" db="EMBL/GenBank/DDBJ databases">
        <title>Whole Genome Sequence of the Amycolatopsis methanolica 239.</title>
        <authorList>
            <person name="Tang B."/>
        </authorList>
    </citation>
    <scope>NUCLEOTIDE SEQUENCE [LARGE SCALE GENOMIC DNA]</scope>
    <source>
        <strain evidence="1 3">239</strain>
    </source>
</reference>
<dbReference type="PATRIC" id="fig|1068978.7.peg.6753"/>
<keyword evidence="3" id="KW-1185">Reference proteome</keyword>
<dbReference type="Proteomes" id="UP000062973">
    <property type="component" value="Chromosome"/>
</dbReference>
<proteinExistence type="predicted"/>
<dbReference type="STRING" id="1068978.AMETH_6286"/>
<evidence type="ECO:0000313" key="1">
    <source>
        <dbReference type="EMBL" id="AIJ26378.1"/>
    </source>
</evidence>
<dbReference type="AlphaFoldDB" id="A0A076N0K7"/>
<dbReference type="EMBL" id="CP009110">
    <property type="protein sequence ID" value="AIJ26378.1"/>
    <property type="molecule type" value="Genomic_DNA"/>
</dbReference>
<dbReference type="EMBL" id="CP009110">
    <property type="protein sequence ID" value="AIJ26437.1"/>
    <property type="molecule type" value="Genomic_DNA"/>
</dbReference>
<dbReference type="HOGENOM" id="CLU_2802967_0_0_11"/>
<dbReference type="KEGG" id="amq:AMETH_6286"/>
<evidence type="ECO:0000313" key="3">
    <source>
        <dbReference type="Proteomes" id="UP000062973"/>
    </source>
</evidence>
<evidence type="ECO:0000313" key="2">
    <source>
        <dbReference type="EMBL" id="AIJ26437.1"/>
    </source>
</evidence>
<gene>
    <name evidence="1" type="ORF">AMETH_6286</name>
    <name evidence="2" type="ORF">AMETH_6345</name>
</gene>
<protein>
    <submittedName>
        <fullName evidence="1">Uncharacterized protein</fullName>
    </submittedName>
</protein>
<sequence length="67" mass="7260">MDPMTPRPPAAGQARAWLDRAAQQLDAYTDEVQHLPFEHIDSAATLGVGYALLALVDQIEQTGAERA</sequence>
<organism evidence="1 3">
    <name type="scientific">Amycolatopsis methanolica 239</name>
    <dbReference type="NCBI Taxonomy" id="1068978"/>
    <lineage>
        <taxon>Bacteria</taxon>
        <taxon>Bacillati</taxon>
        <taxon>Actinomycetota</taxon>
        <taxon>Actinomycetes</taxon>
        <taxon>Pseudonocardiales</taxon>
        <taxon>Pseudonocardiaceae</taxon>
        <taxon>Amycolatopsis</taxon>
        <taxon>Amycolatopsis methanolica group</taxon>
    </lineage>
</organism>
<name>A0A076N0K7_AMYME</name>
<dbReference type="KEGG" id="amq:AMETH_6345"/>
<accession>A0A076N0K7</accession>